<name>A0A448TV31_9PAST</name>
<dbReference type="Proteomes" id="UP000279799">
    <property type="component" value="Chromosome"/>
</dbReference>
<dbReference type="GO" id="GO:0016530">
    <property type="term" value="F:metallochaperone activity"/>
    <property type="evidence" value="ECO:0007669"/>
    <property type="project" value="TreeGrafter"/>
</dbReference>
<evidence type="ECO:0000313" key="2">
    <source>
        <dbReference type="EMBL" id="VEJ09787.1"/>
    </source>
</evidence>
<dbReference type="InterPro" id="IPR036411">
    <property type="entry name" value="TorD-like_sf"/>
</dbReference>
<dbReference type="RefSeq" id="WP_126600002.1">
    <property type="nucleotide sequence ID" value="NZ_LR134510.1"/>
</dbReference>
<dbReference type="InterPro" id="IPR020945">
    <property type="entry name" value="DMSO/NO3_reduct_chaperone"/>
</dbReference>
<gene>
    <name evidence="2" type="primary">narJ</name>
    <name evidence="2" type="ORF">NCTC12871_01272</name>
</gene>
<accession>A0A448TV31</accession>
<dbReference type="SUPFAM" id="SSF89155">
    <property type="entry name" value="TorD-like"/>
    <property type="match status" value="1"/>
</dbReference>
<dbReference type="NCBIfam" id="TIGR00684">
    <property type="entry name" value="narJ"/>
    <property type="match status" value="1"/>
</dbReference>
<evidence type="ECO:0000256" key="1">
    <source>
        <dbReference type="ARBA" id="ARBA00023063"/>
    </source>
</evidence>
<dbReference type="PANTHER" id="PTHR43680:SF2">
    <property type="entry name" value="NITRATE REDUCTASE MOLYBDENUM COFACTOR ASSEMBLY CHAPERONE NARJ"/>
    <property type="match status" value="1"/>
</dbReference>
<keyword evidence="3" id="KW-1185">Reference proteome</keyword>
<dbReference type="OrthoDB" id="8478585at2"/>
<dbReference type="EMBL" id="LR134510">
    <property type="protein sequence ID" value="VEJ09787.1"/>
    <property type="molecule type" value="Genomic_DNA"/>
</dbReference>
<proteinExistence type="predicted"/>
<protein>
    <submittedName>
        <fullName evidence="2">Redox enzyme maturation protein NarJ</fullName>
    </submittedName>
</protein>
<dbReference type="InterPro" id="IPR003765">
    <property type="entry name" value="NO3_reductase_chaperone_NarJ"/>
</dbReference>
<keyword evidence="1" id="KW-0534">Nitrate assimilation</keyword>
<sequence length="233" mass="26923">MIKILTVFSRLLDYPTVALVEHKNEICEAIKVSPYLPPELREKLVEEVEWALSQDLYEQEMRYDGLFDRGRTTSLLLFEHIHGESRDRGQAMVDLLNLYFDAGMQPRKDELPDYLPLFLEFLATRDDEVARDLLFDVSEILQLLYLRLQKKQAWEAMIFEALLIIAGAPVGDETLATKVQQELDDASLDALDIAWEDKEIRFDNQLDNACPKTFVQAAKNLSDVPIHWHGNRS</sequence>
<dbReference type="GO" id="GO:0042128">
    <property type="term" value="P:nitrate assimilation"/>
    <property type="evidence" value="ECO:0007669"/>
    <property type="project" value="UniProtKB-KW"/>
</dbReference>
<organism evidence="2 3">
    <name type="scientific">Actinobacillus delphinicola</name>
    <dbReference type="NCBI Taxonomy" id="51161"/>
    <lineage>
        <taxon>Bacteria</taxon>
        <taxon>Pseudomonadati</taxon>
        <taxon>Pseudomonadota</taxon>
        <taxon>Gammaproteobacteria</taxon>
        <taxon>Pasteurellales</taxon>
        <taxon>Pasteurellaceae</taxon>
        <taxon>Actinobacillus</taxon>
    </lineage>
</organism>
<dbReference type="GO" id="GO:0051082">
    <property type="term" value="F:unfolded protein binding"/>
    <property type="evidence" value="ECO:0007669"/>
    <property type="project" value="InterPro"/>
</dbReference>
<dbReference type="AlphaFoldDB" id="A0A448TV31"/>
<dbReference type="KEGG" id="adp:NCTC12871_01272"/>
<dbReference type="PANTHER" id="PTHR43680">
    <property type="entry name" value="NITRATE REDUCTASE MOLYBDENUM COFACTOR ASSEMBLY CHAPERONE"/>
    <property type="match status" value="1"/>
</dbReference>
<dbReference type="GO" id="GO:0051131">
    <property type="term" value="P:chaperone-mediated protein complex assembly"/>
    <property type="evidence" value="ECO:0007669"/>
    <property type="project" value="InterPro"/>
</dbReference>
<reference evidence="2 3" key="1">
    <citation type="submission" date="2018-12" db="EMBL/GenBank/DDBJ databases">
        <authorList>
            <consortium name="Pathogen Informatics"/>
        </authorList>
    </citation>
    <scope>NUCLEOTIDE SEQUENCE [LARGE SCALE GENOMIC DNA]</scope>
    <source>
        <strain evidence="2 3">NCTC12871</strain>
    </source>
</reference>
<evidence type="ECO:0000313" key="3">
    <source>
        <dbReference type="Proteomes" id="UP000279799"/>
    </source>
</evidence>
<dbReference type="Pfam" id="PF02613">
    <property type="entry name" value="Nitrate_red_del"/>
    <property type="match status" value="1"/>
</dbReference>